<comment type="caution">
    <text evidence="4">The sequence shown here is derived from an EMBL/GenBank/DDBJ whole genome shotgun (WGS) entry which is preliminary data.</text>
</comment>
<sequence>MSQRKGSGYAAIPSNSDVEQQSESGPSSAGQSPWRRFVNHPKVQQAHNALTHNPAATFTTGLVFALGALVFVALFLPDNQSLNPFPSFKGETIVPPGISAAALEEGLNKCRQIKKARVESFADADRKNPRADSRTPDILIQNAEVWDGEGNILKNVNVLLQDGIVKAVGKDVEAINDNTEVIDVKGHIVSPGLVDMHSHMGVDSWPGLAATQDTNEMTQPLTPFVRSLEAFNPSDKAIRIVNSGGVTTALVLPGSGNLMGGEAFAFKLRPVDTLSGEDMLVQSGVDDSIDRKWRWMKMACGENPKRFYGSQRKMPSTRMGAGYLFRKRFSEAQALVDAQDDWCDAAEKLHSKHHSVRLDSRFPEDLENESLTGLLRGDVRLNVHCYETHDIEAMVRHSQEFNFTIRAFHHALDAYRIPDIIKRARTNITIATFADHWGYKKEAFQADPRAPKILFDAGIPVAFKSDHPVLNAQHLVYEAAKATHYGLPAQEAFKSVTSVPAKALGLGHRVGSLKPGYDADVVIWDRNPLSLGAAPLQIYLKQKQSAQGKVVVDNGKIVCAGEDCDVQLLSLDSNLPEIDVNGGYVMPGIVAVGSSLGLIEIDAEDTTGDGQIRATTSRDYKDIIQAVDGLKLGTKHLKRAYEGGVLTVITAPMSRSLVNGISVAFKSGGKSLLDEDTVVSPAVALHVQIGDSYKSETFATISGHIAHLRRILSENIDSTDSSNYYGLAAQGKIPLVIHVDSKDEIASIIRLKEHFKGQPNIVILGGAESHLVAQELAHANIPVILTPLLCTPGRWETQNCLTGSPITNGTAIHALRAHGVKAAIGLSDNGLANNLAWEAGWAQRTSQGLITEEEAIGFITSDIQDILGLDDVSLTSSDFVVWTGSPFDLDSQVVMVSDSSNGLQHIE</sequence>
<dbReference type="RefSeq" id="XP_051446194.1">
    <property type="nucleotide sequence ID" value="XM_051587772.1"/>
</dbReference>
<keyword evidence="2" id="KW-0812">Transmembrane</keyword>
<gene>
    <name evidence="4" type="ORF">K450DRAFT_233531</name>
</gene>
<dbReference type="InterPro" id="IPR006680">
    <property type="entry name" value="Amidohydro-rel"/>
</dbReference>
<keyword evidence="2" id="KW-1133">Transmembrane helix</keyword>
<dbReference type="EMBL" id="MU620907">
    <property type="protein sequence ID" value="KAI8581190.1"/>
    <property type="molecule type" value="Genomic_DNA"/>
</dbReference>
<keyword evidence="2" id="KW-0472">Membrane</keyword>
<dbReference type="GeneID" id="75913117"/>
<dbReference type="PANTHER" id="PTHR43668">
    <property type="entry name" value="ALLANTOINASE"/>
    <property type="match status" value="1"/>
</dbReference>
<name>A0AAD5HE96_UMBRA</name>
<dbReference type="Gene3D" id="2.30.40.10">
    <property type="entry name" value="Urease, subunit C, domain 1"/>
    <property type="match status" value="1"/>
</dbReference>
<dbReference type="SUPFAM" id="SSF51556">
    <property type="entry name" value="Metallo-dependent hydrolases"/>
    <property type="match status" value="2"/>
</dbReference>
<evidence type="ECO:0000256" key="2">
    <source>
        <dbReference type="SAM" id="Phobius"/>
    </source>
</evidence>
<proteinExistence type="predicted"/>
<dbReference type="InterPro" id="IPR032466">
    <property type="entry name" value="Metal_Hydrolase"/>
</dbReference>
<dbReference type="PANTHER" id="PTHR43668:SF5">
    <property type="entry name" value="AMIDOHYDROLASE 3 DOMAIN-CONTAINING PROTEIN"/>
    <property type="match status" value="1"/>
</dbReference>
<dbReference type="AlphaFoldDB" id="A0AAD5HE96"/>
<dbReference type="Proteomes" id="UP001206595">
    <property type="component" value="Unassembled WGS sequence"/>
</dbReference>
<feature type="region of interest" description="Disordered" evidence="1">
    <location>
        <begin position="1"/>
        <end position="34"/>
    </location>
</feature>
<dbReference type="Gene3D" id="3.20.20.140">
    <property type="entry name" value="Metal-dependent hydrolases"/>
    <property type="match status" value="2"/>
</dbReference>
<dbReference type="Pfam" id="PF01979">
    <property type="entry name" value="Amidohydro_1"/>
    <property type="match status" value="1"/>
</dbReference>
<dbReference type="SUPFAM" id="SSF51338">
    <property type="entry name" value="Composite domain of metallo-dependent hydrolases"/>
    <property type="match status" value="2"/>
</dbReference>
<evidence type="ECO:0000313" key="4">
    <source>
        <dbReference type="EMBL" id="KAI8581190.1"/>
    </source>
</evidence>
<dbReference type="InterPro" id="IPR011059">
    <property type="entry name" value="Metal-dep_hydrolase_composite"/>
</dbReference>
<reference evidence="4" key="1">
    <citation type="submission" date="2021-06" db="EMBL/GenBank/DDBJ databases">
        <authorList>
            <consortium name="DOE Joint Genome Institute"/>
            <person name="Mondo S.J."/>
            <person name="Amses K.R."/>
            <person name="Simmons D.R."/>
            <person name="Longcore J.E."/>
            <person name="Seto K."/>
            <person name="Alves G.H."/>
            <person name="Bonds A.E."/>
            <person name="Quandt C.A."/>
            <person name="Davis W.J."/>
            <person name="Chang Y."/>
            <person name="Letcher P.M."/>
            <person name="Powell M.J."/>
            <person name="Kuo A."/>
            <person name="Labutti K."/>
            <person name="Pangilinan J."/>
            <person name="Andreopoulos W."/>
            <person name="Tritt A."/>
            <person name="Riley R."/>
            <person name="Hundley H."/>
            <person name="Johnson J."/>
            <person name="Lipzen A."/>
            <person name="Barry K."/>
            <person name="Berbee M.L."/>
            <person name="Buchler N.E."/>
            <person name="Grigoriev I.V."/>
            <person name="Spatafora J.W."/>
            <person name="Stajich J.E."/>
            <person name="James T.Y."/>
        </authorList>
    </citation>
    <scope>NUCLEOTIDE SEQUENCE</scope>
    <source>
        <strain evidence="4">AG</strain>
    </source>
</reference>
<feature type="compositionally biased region" description="Polar residues" evidence="1">
    <location>
        <begin position="13"/>
        <end position="31"/>
    </location>
</feature>
<feature type="transmembrane region" description="Helical" evidence="2">
    <location>
        <begin position="55"/>
        <end position="76"/>
    </location>
</feature>
<accession>A0AAD5HE96</accession>
<reference evidence="4" key="2">
    <citation type="journal article" date="2022" name="Proc. Natl. Acad. Sci. U.S.A.">
        <title>Diploid-dominant life cycles characterize the early evolution of Fungi.</title>
        <authorList>
            <person name="Amses K.R."/>
            <person name="Simmons D.R."/>
            <person name="Longcore J.E."/>
            <person name="Mondo S.J."/>
            <person name="Seto K."/>
            <person name="Jeronimo G.H."/>
            <person name="Bonds A.E."/>
            <person name="Quandt C.A."/>
            <person name="Davis W.J."/>
            <person name="Chang Y."/>
            <person name="Federici B.A."/>
            <person name="Kuo A."/>
            <person name="LaButti K."/>
            <person name="Pangilinan J."/>
            <person name="Andreopoulos W."/>
            <person name="Tritt A."/>
            <person name="Riley R."/>
            <person name="Hundley H."/>
            <person name="Johnson J."/>
            <person name="Lipzen A."/>
            <person name="Barry K."/>
            <person name="Lang B.F."/>
            <person name="Cuomo C.A."/>
            <person name="Buchler N.E."/>
            <person name="Grigoriev I.V."/>
            <person name="Spatafora J.W."/>
            <person name="Stajich J.E."/>
            <person name="James T.Y."/>
        </authorList>
    </citation>
    <scope>NUCLEOTIDE SEQUENCE</scope>
    <source>
        <strain evidence="4">AG</strain>
    </source>
</reference>
<feature type="domain" description="Amidohydrolase-related" evidence="3">
    <location>
        <begin position="445"/>
        <end position="558"/>
    </location>
</feature>
<evidence type="ECO:0000259" key="3">
    <source>
        <dbReference type="Pfam" id="PF01979"/>
    </source>
</evidence>
<organism evidence="4 5">
    <name type="scientific">Umbelopsis ramanniana AG</name>
    <dbReference type="NCBI Taxonomy" id="1314678"/>
    <lineage>
        <taxon>Eukaryota</taxon>
        <taxon>Fungi</taxon>
        <taxon>Fungi incertae sedis</taxon>
        <taxon>Mucoromycota</taxon>
        <taxon>Mucoromycotina</taxon>
        <taxon>Umbelopsidomycetes</taxon>
        <taxon>Umbelopsidales</taxon>
        <taxon>Umbelopsidaceae</taxon>
        <taxon>Umbelopsis</taxon>
    </lineage>
</organism>
<evidence type="ECO:0000256" key="1">
    <source>
        <dbReference type="SAM" id="MobiDB-lite"/>
    </source>
</evidence>
<protein>
    <recommendedName>
        <fullName evidence="3">Amidohydrolase-related domain-containing protein</fullName>
    </recommendedName>
</protein>
<dbReference type="GO" id="GO:0005737">
    <property type="term" value="C:cytoplasm"/>
    <property type="evidence" value="ECO:0007669"/>
    <property type="project" value="TreeGrafter"/>
</dbReference>
<keyword evidence="5" id="KW-1185">Reference proteome</keyword>
<evidence type="ECO:0000313" key="5">
    <source>
        <dbReference type="Proteomes" id="UP001206595"/>
    </source>
</evidence>
<dbReference type="GO" id="GO:0004038">
    <property type="term" value="F:allantoinase activity"/>
    <property type="evidence" value="ECO:0007669"/>
    <property type="project" value="TreeGrafter"/>
</dbReference>
<dbReference type="InterPro" id="IPR050138">
    <property type="entry name" value="DHOase/Allantoinase_Hydrolase"/>
</dbReference>
<dbReference type="GO" id="GO:0006145">
    <property type="term" value="P:purine nucleobase catabolic process"/>
    <property type="evidence" value="ECO:0007669"/>
    <property type="project" value="TreeGrafter"/>
</dbReference>